<dbReference type="InterPro" id="IPR008254">
    <property type="entry name" value="Flavodoxin/NO_synth"/>
</dbReference>
<proteinExistence type="predicted"/>
<organism evidence="3 4">
    <name type="scientific">Streptomyces macrolidinus</name>
    <dbReference type="NCBI Taxonomy" id="2952607"/>
    <lineage>
        <taxon>Bacteria</taxon>
        <taxon>Bacillati</taxon>
        <taxon>Actinomycetota</taxon>
        <taxon>Actinomycetes</taxon>
        <taxon>Kitasatosporales</taxon>
        <taxon>Streptomycetaceae</taxon>
        <taxon>Streptomyces</taxon>
    </lineage>
</organism>
<accession>A0ABT0ZJK5</accession>
<evidence type="ECO:0000259" key="2">
    <source>
        <dbReference type="PROSITE" id="PS50902"/>
    </source>
</evidence>
<sequence length="158" mass="16314">MNVLVITESCFGNTARVAEAIATGLRSRNATVTVAAASSGPALDGVHLLILGAPTHNMGIPSPASRRQAREKGGQAPATGVAEWLEALPGDPGCRVVAFDTVTGTGFFSGSAAKSIEKRLRRRSVSVIARKSFLVTSTQGPLADGELDRAEQWGASLA</sequence>
<feature type="domain" description="Flavodoxin-like" evidence="2">
    <location>
        <begin position="3"/>
        <end position="158"/>
    </location>
</feature>
<dbReference type="Gene3D" id="3.40.50.360">
    <property type="match status" value="1"/>
</dbReference>
<keyword evidence="4" id="KW-1185">Reference proteome</keyword>
<dbReference type="Proteomes" id="UP001523219">
    <property type="component" value="Unassembled WGS sequence"/>
</dbReference>
<feature type="region of interest" description="Disordered" evidence="1">
    <location>
        <begin position="59"/>
        <end position="78"/>
    </location>
</feature>
<dbReference type="InterPro" id="IPR029039">
    <property type="entry name" value="Flavoprotein-like_sf"/>
</dbReference>
<evidence type="ECO:0000256" key="1">
    <source>
        <dbReference type="SAM" id="MobiDB-lite"/>
    </source>
</evidence>
<dbReference type="RefSeq" id="WP_252427328.1">
    <property type="nucleotide sequence ID" value="NZ_JAMWMR010000025.1"/>
</dbReference>
<comment type="caution">
    <text evidence="3">The sequence shown here is derived from an EMBL/GenBank/DDBJ whole genome shotgun (WGS) entry which is preliminary data.</text>
</comment>
<protein>
    <recommendedName>
        <fullName evidence="2">Flavodoxin-like domain-containing protein</fullName>
    </recommendedName>
</protein>
<reference evidence="3 4" key="1">
    <citation type="submission" date="2022-05" db="EMBL/GenBank/DDBJ databases">
        <title>Streptomyces sp. nov. RY43-2 isolated from soil of a peat swamp forest.</title>
        <authorList>
            <person name="Kanchanasin P."/>
            <person name="Tanasupawat S."/>
            <person name="Phongsopitanun W."/>
        </authorList>
    </citation>
    <scope>NUCLEOTIDE SEQUENCE [LARGE SCALE GENOMIC DNA]</scope>
    <source>
        <strain evidence="3 4">RY43-2</strain>
    </source>
</reference>
<dbReference type="PROSITE" id="PS50902">
    <property type="entry name" value="FLAVODOXIN_LIKE"/>
    <property type="match status" value="1"/>
</dbReference>
<dbReference type="SUPFAM" id="SSF52218">
    <property type="entry name" value="Flavoproteins"/>
    <property type="match status" value="1"/>
</dbReference>
<name>A0ABT0ZJK5_9ACTN</name>
<dbReference type="EMBL" id="JAMWMR010000025">
    <property type="protein sequence ID" value="MCN9243777.1"/>
    <property type="molecule type" value="Genomic_DNA"/>
</dbReference>
<evidence type="ECO:0000313" key="3">
    <source>
        <dbReference type="EMBL" id="MCN9243777.1"/>
    </source>
</evidence>
<evidence type="ECO:0000313" key="4">
    <source>
        <dbReference type="Proteomes" id="UP001523219"/>
    </source>
</evidence>
<gene>
    <name evidence="3" type="ORF">NGF19_23850</name>
</gene>